<comment type="caution">
    <text evidence="1">The sequence shown here is derived from an EMBL/GenBank/DDBJ whole genome shotgun (WGS) entry which is preliminary data.</text>
</comment>
<accession>A0ABV6B4N1</accession>
<protein>
    <submittedName>
        <fullName evidence="1">Uncharacterized protein</fullName>
    </submittedName>
</protein>
<name>A0ABV6B4N1_9DEIO</name>
<dbReference type="EMBL" id="JBHLYR010000063">
    <property type="protein sequence ID" value="MFB9994713.1"/>
    <property type="molecule type" value="Genomic_DNA"/>
</dbReference>
<evidence type="ECO:0000313" key="1">
    <source>
        <dbReference type="EMBL" id="MFB9994713.1"/>
    </source>
</evidence>
<dbReference type="Proteomes" id="UP001589733">
    <property type="component" value="Unassembled WGS sequence"/>
</dbReference>
<reference evidence="1 2" key="1">
    <citation type="submission" date="2024-09" db="EMBL/GenBank/DDBJ databases">
        <authorList>
            <person name="Sun Q."/>
            <person name="Mori K."/>
        </authorList>
    </citation>
    <scope>NUCLEOTIDE SEQUENCE [LARGE SCALE GENOMIC DNA]</scope>
    <source>
        <strain evidence="1 2">JCM 13503</strain>
    </source>
</reference>
<organism evidence="1 2">
    <name type="scientific">Deinococcus oregonensis</name>
    <dbReference type="NCBI Taxonomy" id="1805970"/>
    <lineage>
        <taxon>Bacteria</taxon>
        <taxon>Thermotogati</taxon>
        <taxon>Deinococcota</taxon>
        <taxon>Deinococci</taxon>
        <taxon>Deinococcales</taxon>
        <taxon>Deinococcaceae</taxon>
        <taxon>Deinococcus</taxon>
    </lineage>
</organism>
<keyword evidence="2" id="KW-1185">Reference proteome</keyword>
<gene>
    <name evidence="1" type="ORF">ACFFLM_22395</name>
</gene>
<evidence type="ECO:0000313" key="2">
    <source>
        <dbReference type="Proteomes" id="UP001589733"/>
    </source>
</evidence>
<proteinExistence type="predicted"/>
<dbReference type="RefSeq" id="WP_380015919.1">
    <property type="nucleotide sequence ID" value="NZ_JBHLYR010000063.1"/>
</dbReference>
<sequence length="113" mass="12730">MQFLGLGQSTVNGKPMHYLEHHIVPTKVSYLLKEIKLLFLWADLFVEHLMARVNQTPHEPKDFRSLQVVEELWANNGRLGHIISVPGLLVDGVPVPSSRNAVPAQGHTTWESD</sequence>